<gene>
    <name evidence="1" type="ORF">RHMOL_Rhmol03G0242000</name>
</gene>
<keyword evidence="2" id="KW-1185">Reference proteome</keyword>
<sequence length="152" mass="17782">MEIVSWYKFHVLGDTSKSSSDKATETLKRGVNLKFKVNGENWRVVQKIVPQAISDMPEEEEEEHEEDGPYQEDEPYAFGNRIEVDDQPIMMNRDDMDTVRVDVLNDHIGVEEEEDDRDAFINDDDDRIVVQTSDDELPDEDDMSFYDDREDE</sequence>
<evidence type="ECO:0000313" key="2">
    <source>
        <dbReference type="Proteomes" id="UP001062846"/>
    </source>
</evidence>
<organism evidence="1 2">
    <name type="scientific">Rhododendron molle</name>
    <name type="common">Chinese azalea</name>
    <name type="synonym">Azalea mollis</name>
    <dbReference type="NCBI Taxonomy" id="49168"/>
    <lineage>
        <taxon>Eukaryota</taxon>
        <taxon>Viridiplantae</taxon>
        <taxon>Streptophyta</taxon>
        <taxon>Embryophyta</taxon>
        <taxon>Tracheophyta</taxon>
        <taxon>Spermatophyta</taxon>
        <taxon>Magnoliopsida</taxon>
        <taxon>eudicotyledons</taxon>
        <taxon>Gunneridae</taxon>
        <taxon>Pentapetalae</taxon>
        <taxon>asterids</taxon>
        <taxon>Ericales</taxon>
        <taxon>Ericaceae</taxon>
        <taxon>Ericoideae</taxon>
        <taxon>Rhodoreae</taxon>
        <taxon>Rhododendron</taxon>
    </lineage>
</organism>
<proteinExistence type="predicted"/>
<evidence type="ECO:0000313" key="1">
    <source>
        <dbReference type="EMBL" id="KAI8565202.1"/>
    </source>
</evidence>
<dbReference type="Proteomes" id="UP001062846">
    <property type="component" value="Chromosome 3"/>
</dbReference>
<accession>A0ACC0PJK4</accession>
<protein>
    <submittedName>
        <fullName evidence="1">Uncharacterized protein</fullName>
    </submittedName>
</protein>
<comment type="caution">
    <text evidence="1">The sequence shown here is derived from an EMBL/GenBank/DDBJ whole genome shotgun (WGS) entry which is preliminary data.</text>
</comment>
<dbReference type="EMBL" id="CM046390">
    <property type="protein sequence ID" value="KAI8565202.1"/>
    <property type="molecule type" value="Genomic_DNA"/>
</dbReference>
<reference evidence="1" key="1">
    <citation type="submission" date="2022-02" db="EMBL/GenBank/DDBJ databases">
        <title>Plant Genome Project.</title>
        <authorList>
            <person name="Zhang R.-G."/>
        </authorList>
    </citation>
    <scope>NUCLEOTIDE SEQUENCE</scope>
    <source>
        <strain evidence="1">AT1</strain>
    </source>
</reference>
<name>A0ACC0PJK4_RHOML</name>